<dbReference type="RefSeq" id="XP_058983745.1">
    <property type="nucleotide sequence ID" value="XM_059127762.1"/>
</dbReference>
<dbReference type="InterPro" id="IPR002317">
    <property type="entry name" value="Ser-tRNA-ligase_type_1"/>
</dbReference>
<evidence type="ECO:0000313" key="3">
    <source>
        <dbReference type="RefSeq" id="XP_058983745.1"/>
    </source>
</evidence>
<name>A0ABM3VD75_MUSDO</name>
<dbReference type="InterPro" id="IPR045864">
    <property type="entry name" value="aa-tRNA-synth_II/BPL/LPL"/>
</dbReference>
<dbReference type="Gene3D" id="3.30.930.10">
    <property type="entry name" value="Bira Bifunctional Protein, Domain 2"/>
    <property type="match status" value="1"/>
</dbReference>
<organism evidence="1 3">
    <name type="scientific">Musca domestica</name>
    <name type="common">House fly</name>
    <dbReference type="NCBI Taxonomy" id="7370"/>
    <lineage>
        <taxon>Eukaryota</taxon>
        <taxon>Metazoa</taxon>
        <taxon>Ecdysozoa</taxon>
        <taxon>Arthropoda</taxon>
        <taxon>Hexapoda</taxon>
        <taxon>Insecta</taxon>
        <taxon>Pterygota</taxon>
        <taxon>Neoptera</taxon>
        <taxon>Endopterygota</taxon>
        <taxon>Diptera</taxon>
        <taxon>Brachycera</taxon>
        <taxon>Muscomorpha</taxon>
        <taxon>Muscoidea</taxon>
        <taxon>Muscidae</taxon>
        <taxon>Musca</taxon>
    </lineage>
</organism>
<dbReference type="SUPFAM" id="SSF55681">
    <property type="entry name" value="Class II aaRS and biotin synthetases"/>
    <property type="match status" value="1"/>
</dbReference>
<proteinExistence type="predicted"/>
<gene>
    <name evidence="3" type="primary">LOC131804699</name>
    <name evidence="2" type="synonym">LOC101891437</name>
</gene>
<accession>A0ABM3VD75</accession>
<dbReference type="RefSeq" id="XP_058974479.1">
    <property type="nucleotide sequence ID" value="XM_059118496.1"/>
</dbReference>
<keyword evidence="1" id="KW-1185">Reference proteome</keyword>
<keyword evidence="2" id="KW-0436">Ligase</keyword>
<sequence length="247" mass="28693">MRHLRLKMVVRSFSSTSKYMKYLPEELKKLTASYLDKIEENVVLRQHNNNVQLLRELVNNLKTVCEYDTLKTELLKLPNSTHPRLREYGTEPKQIEIFEPNNYNEKATEFSEASKYMNIFRMDHLGNYTGHKSYYLFGKLAELEHAIKEYAVGHLQDNDFDIISVPDILPKSTIEGCGMQTDGERTQVYKLDSGLFLSGTSEMALAGFFENYMLEENELPLKVAAVTRCFRAKTSEKRNVTKRLKQN</sequence>
<evidence type="ECO:0000313" key="1">
    <source>
        <dbReference type="Proteomes" id="UP001652621"/>
    </source>
</evidence>
<dbReference type="GeneID" id="131804699"/>
<dbReference type="Proteomes" id="UP001652621">
    <property type="component" value="Unplaced"/>
</dbReference>
<dbReference type="PANTHER" id="PTHR11778">
    <property type="entry name" value="SERYL-TRNA SYNTHETASE"/>
    <property type="match status" value="1"/>
</dbReference>
<dbReference type="GO" id="GO:0016874">
    <property type="term" value="F:ligase activity"/>
    <property type="evidence" value="ECO:0007669"/>
    <property type="project" value="UniProtKB-KW"/>
</dbReference>
<evidence type="ECO:0000313" key="2">
    <source>
        <dbReference type="RefSeq" id="XP_058974479.1"/>
    </source>
</evidence>
<protein>
    <submittedName>
        <fullName evidence="2">Serine--tRNA ligase, mitochondrial isoform X1</fullName>
    </submittedName>
    <submittedName>
        <fullName evidence="3">Serine--tRNA ligase, mitochondrial-like isoform X1</fullName>
    </submittedName>
</protein>
<reference evidence="2 3" key="1">
    <citation type="submission" date="2025-05" db="UniProtKB">
        <authorList>
            <consortium name="RefSeq"/>
        </authorList>
    </citation>
    <scope>IDENTIFICATION</scope>
    <source>
        <strain evidence="2 3">Aabys</strain>
        <tissue evidence="2 3">Whole body</tissue>
    </source>
</reference>